<dbReference type="CDD" id="cd03801">
    <property type="entry name" value="GT4_PimA-like"/>
    <property type="match status" value="1"/>
</dbReference>
<dbReference type="RefSeq" id="WP_229474679.1">
    <property type="nucleotide sequence ID" value="NZ_VLLB01000007.1"/>
</dbReference>
<dbReference type="PANTHER" id="PTHR12526:SF600">
    <property type="entry name" value="GLYCOSYL TRANSFERASE GROUP 1"/>
    <property type="match status" value="1"/>
</dbReference>
<dbReference type="Proteomes" id="UP000318431">
    <property type="component" value="Unassembled WGS sequence"/>
</dbReference>
<dbReference type="PANTHER" id="PTHR12526">
    <property type="entry name" value="GLYCOSYLTRANSFERASE"/>
    <property type="match status" value="1"/>
</dbReference>
<gene>
    <name evidence="1" type="ORF">IP91_03852</name>
</gene>
<accession>A0A562R1Q9</accession>
<keyword evidence="2" id="KW-1185">Reference proteome</keyword>
<protein>
    <submittedName>
        <fullName evidence="1">Sugar transferase (PEP-CTERM/EpsH1 system associated)</fullName>
    </submittedName>
</protein>
<organism evidence="1 2">
    <name type="scientific">Pseudoduganella lurida</name>
    <dbReference type="NCBI Taxonomy" id="1036180"/>
    <lineage>
        <taxon>Bacteria</taxon>
        <taxon>Pseudomonadati</taxon>
        <taxon>Pseudomonadota</taxon>
        <taxon>Betaproteobacteria</taxon>
        <taxon>Burkholderiales</taxon>
        <taxon>Oxalobacteraceae</taxon>
        <taxon>Telluria group</taxon>
        <taxon>Pseudoduganella</taxon>
    </lineage>
</organism>
<dbReference type="NCBIfam" id="TIGR03087">
    <property type="entry name" value="stp1"/>
    <property type="match status" value="1"/>
</dbReference>
<keyword evidence="1" id="KW-0808">Transferase</keyword>
<sequence length="421" mass="46005">MAEMSDLLLLVHRIPYPPNKGDKIRSWQLLKHLAARYRVHLATFVDEPADWQYVAQVRKLCASCHVAALNPRQARLRSLRALLANRAMSLDYYADGATRAWVRRTMDDHPVGRIVVFSTPMAQYAQGWPAARCIVDLCDVDSEKWRQYAQQQAGPARLLYAYEAERLLRYERQVAAACDAALFVSAPEAALFQKLAPESAGHTGWYGNGVDTDYFTPATVYANPYASGERVLVFCGSMDYWPNGDAVQWFAREVLPLVRARQPAVRFCIVGARPTAEVQALGRLPGVSVTGTVPDVRPYVARAALSVAPLRVARGIQNKVLEAMAMGKAVIASPQALEGIDAVNGSEILCAAGATDWAQRILAALADDGGRMAIGMAARTRVVASYGWDARLAPLDALLEGPRRQAAALSAAGETARWNRA</sequence>
<dbReference type="InterPro" id="IPR017521">
    <property type="entry name" value="Sugar_tfrase_PEP-CTERM_Stp1"/>
</dbReference>
<dbReference type="GO" id="GO:0016757">
    <property type="term" value="F:glycosyltransferase activity"/>
    <property type="evidence" value="ECO:0007669"/>
    <property type="project" value="TreeGrafter"/>
</dbReference>
<reference evidence="1 2" key="1">
    <citation type="journal article" date="2015" name="Stand. Genomic Sci.">
        <title>Genomic Encyclopedia of Bacterial and Archaeal Type Strains, Phase III: the genomes of soil and plant-associated and newly described type strains.</title>
        <authorList>
            <person name="Whitman W.B."/>
            <person name="Woyke T."/>
            <person name="Klenk H.P."/>
            <person name="Zhou Y."/>
            <person name="Lilburn T.G."/>
            <person name="Beck B.J."/>
            <person name="De Vos P."/>
            <person name="Vandamme P."/>
            <person name="Eisen J.A."/>
            <person name="Garrity G."/>
            <person name="Hugenholtz P."/>
            <person name="Kyrpides N.C."/>
        </authorList>
    </citation>
    <scope>NUCLEOTIDE SEQUENCE [LARGE SCALE GENOMIC DNA]</scope>
    <source>
        <strain evidence="1 2">CGMCC 1.10822</strain>
    </source>
</reference>
<dbReference type="EMBL" id="VLLB01000007">
    <property type="protein sequence ID" value="TWI63012.1"/>
    <property type="molecule type" value="Genomic_DNA"/>
</dbReference>
<name>A0A562R1Q9_9BURK</name>
<evidence type="ECO:0000313" key="1">
    <source>
        <dbReference type="EMBL" id="TWI63012.1"/>
    </source>
</evidence>
<evidence type="ECO:0000313" key="2">
    <source>
        <dbReference type="Proteomes" id="UP000318431"/>
    </source>
</evidence>
<dbReference type="Pfam" id="PF13692">
    <property type="entry name" value="Glyco_trans_1_4"/>
    <property type="match status" value="1"/>
</dbReference>
<dbReference type="AlphaFoldDB" id="A0A562R1Q9"/>
<comment type="caution">
    <text evidence="1">The sequence shown here is derived from an EMBL/GenBank/DDBJ whole genome shotgun (WGS) entry which is preliminary data.</text>
</comment>
<dbReference type="SUPFAM" id="SSF53756">
    <property type="entry name" value="UDP-Glycosyltransferase/glycogen phosphorylase"/>
    <property type="match status" value="1"/>
</dbReference>
<proteinExistence type="predicted"/>
<dbReference type="Gene3D" id="3.40.50.2000">
    <property type="entry name" value="Glycogen Phosphorylase B"/>
    <property type="match status" value="2"/>
</dbReference>